<evidence type="ECO:0000259" key="1">
    <source>
        <dbReference type="PROSITE" id="PS51186"/>
    </source>
</evidence>
<dbReference type="InterPro" id="IPR000182">
    <property type="entry name" value="GNAT_dom"/>
</dbReference>
<dbReference type="CDD" id="cd04301">
    <property type="entry name" value="NAT_SF"/>
    <property type="match status" value="1"/>
</dbReference>
<dbReference type="AlphaFoldDB" id="A0A1F7IR88"/>
<dbReference type="Gene3D" id="3.40.630.30">
    <property type="match status" value="1"/>
</dbReference>
<dbReference type="InterPro" id="IPR050276">
    <property type="entry name" value="MshD_Acetyltransferase"/>
</dbReference>
<dbReference type="EMBL" id="MGAL01000046">
    <property type="protein sequence ID" value="OGK45877.1"/>
    <property type="molecule type" value="Genomic_DNA"/>
</dbReference>
<comment type="caution">
    <text evidence="2">The sequence shown here is derived from an EMBL/GenBank/DDBJ whole genome shotgun (WGS) entry which is preliminary data.</text>
</comment>
<dbReference type="PROSITE" id="PS51186">
    <property type="entry name" value="GNAT"/>
    <property type="match status" value="1"/>
</dbReference>
<gene>
    <name evidence="2" type="ORF">A3A93_01035</name>
</gene>
<dbReference type="Proteomes" id="UP000177141">
    <property type="component" value="Unassembled WGS sequence"/>
</dbReference>
<name>A0A1F7IR88_9BACT</name>
<feature type="domain" description="N-acetyltransferase" evidence="1">
    <location>
        <begin position="17"/>
        <end position="187"/>
    </location>
</feature>
<protein>
    <recommendedName>
        <fullName evidence="1">N-acetyltransferase domain-containing protein</fullName>
    </recommendedName>
</protein>
<dbReference type="GO" id="GO:0016747">
    <property type="term" value="F:acyltransferase activity, transferring groups other than amino-acyl groups"/>
    <property type="evidence" value="ECO:0007669"/>
    <property type="project" value="InterPro"/>
</dbReference>
<sequence>MQESFLKKINTKNGKEATIRYPTLDDVIEMTQYINDISREDTYITFSGEQITLDEEKIYLLDLLKRIENGDAVNLLCVINGKIVGITGIERKISARRRGSHIGIYGISVKKEYRGYGVGLELSKSVIEEARKRMAGLKIITLSVYKPNEIAFSMYKKLGFVEYGVLPQGISFHGEFVDEVEMYLSVI</sequence>
<reference evidence="2 3" key="1">
    <citation type="journal article" date="2016" name="Nat. Commun.">
        <title>Thousands of microbial genomes shed light on interconnected biogeochemical processes in an aquifer system.</title>
        <authorList>
            <person name="Anantharaman K."/>
            <person name="Brown C.T."/>
            <person name="Hug L.A."/>
            <person name="Sharon I."/>
            <person name="Castelle C.J."/>
            <person name="Probst A.J."/>
            <person name="Thomas B.C."/>
            <person name="Singh A."/>
            <person name="Wilkins M.J."/>
            <person name="Karaoz U."/>
            <person name="Brodie E.L."/>
            <person name="Williams K.H."/>
            <person name="Hubbard S.S."/>
            <person name="Banfield J.F."/>
        </authorList>
    </citation>
    <scope>NUCLEOTIDE SEQUENCE [LARGE SCALE GENOMIC DNA]</scope>
</reference>
<organism evidence="2 3">
    <name type="scientific">Candidatus Roizmanbacteria bacterium RIFCSPLOWO2_01_FULL_38_12</name>
    <dbReference type="NCBI Taxonomy" id="1802061"/>
    <lineage>
        <taxon>Bacteria</taxon>
        <taxon>Candidatus Roizmaniibacteriota</taxon>
    </lineage>
</organism>
<evidence type="ECO:0000313" key="3">
    <source>
        <dbReference type="Proteomes" id="UP000177141"/>
    </source>
</evidence>
<dbReference type="STRING" id="1802061.A3A93_01035"/>
<dbReference type="InterPro" id="IPR016181">
    <property type="entry name" value="Acyl_CoA_acyltransferase"/>
</dbReference>
<dbReference type="SUPFAM" id="SSF55729">
    <property type="entry name" value="Acyl-CoA N-acyltransferases (Nat)"/>
    <property type="match status" value="1"/>
</dbReference>
<dbReference type="Pfam" id="PF00583">
    <property type="entry name" value="Acetyltransf_1"/>
    <property type="match status" value="1"/>
</dbReference>
<accession>A0A1F7IR88</accession>
<dbReference type="PANTHER" id="PTHR43617:SF22">
    <property type="entry name" value="L-AMINO ACID N-ACETYLTRANSFERASE AAAT"/>
    <property type="match status" value="1"/>
</dbReference>
<dbReference type="PANTHER" id="PTHR43617">
    <property type="entry name" value="L-AMINO ACID N-ACETYLTRANSFERASE"/>
    <property type="match status" value="1"/>
</dbReference>
<evidence type="ECO:0000313" key="2">
    <source>
        <dbReference type="EMBL" id="OGK45877.1"/>
    </source>
</evidence>
<proteinExistence type="predicted"/>